<dbReference type="RefSeq" id="WP_184172921.1">
    <property type="nucleotide sequence ID" value="NZ_JACHGF010000002.1"/>
</dbReference>
<accession>A0A840TKM2</accession>
<name>A0A840TKM2_9BACT</name>
<feature type="transmembrane region" description="Helical" evidence="1">
    <location>
        <begin position="385"/>
        <end position="403"/>
    </location>
</feature>
<keyword evidence="1" id="KW-0812">Transmembrane</keyword>
<feature type="transmembrane region" description="Helical" evidence="1">
    <location>
        <begin position="76"/>
        <end position="93"/>
    </location>
</feature>
<proteinExistence type="predicted"/>
<feature type="transmembrane region" description="Helical" evidence="1">
    <location>
        <begin position="44"/>
        <end position="64"/>
    </location>
</feature>
<organism evidence="2 3">
    <name type="scientific">Rhabdobacter roseus</name>
    <dbReference type="NCBI Taxonomy" id="1655419"/>
    <lineage>
        <taxon>Bacteria</taxon>
        <taxon>Pseudomonadati</taxon>
        <taxon>Bacteroidota</taxon>
        <taxon>Cytophagia</taxon>
        <taxon>Cytophagales</taxon>
        <taxon>Cytophagaceae</taxon>
        <taxon>Rhabdobacter</taxon>
    </lineage>
</organism>
<feature type="transmembrane region" description="Helical" evidence="1">
    <location>
        <begin position="352"/>
        <end position="373"/>
    </location>
</feature>
<feature type="transmembrane region" description="Helical" evidence="1">
    <location>
        <begin position="255"/>
        <end position="273"/>
    </location>
</feature>
<dbReference type="EMBL" id="JACHGF010000002">
    <property type="protein sequence ID" value="MBB5283485.1"/>
    <property type="molecule type" value="Genomic_DNA"/>
</dbReference>
<protein>
    <submittedName>
        <fullName evidence="2">Uncharacterized protein</fullName>
    </submittedName>
</protein>
<evidence type="ECO:0000313" key="3">
    <source>
        <dbReference type="Proteomes" id="UP000557307"/>
    </source>
</evidence>
<comment type="caution">
    <text evidence="2">The sequence shown here is derived from an EMBL/GenBank/DDBJ whole genome shotgun (WGS) entry which is preliminary data.</text>
</comment>
<evidence type="ECO:0000256" key="1">
    <source>
        <dbReference type="SAM" id="Phobius"/>
    </source>
</evidence>
<dbReference type="Proteomes" id="UP000557307">
    <property type="component" value="Unassembled WGS sequence"/>
</dbReference>
<keyword evidence="1" id="KW-0472">Membrane</keyword>
<dbReference type="AlphaFoldDB" id="A0A840TKM2"/>
<reference evidence="2 3" key="1">
    <citation type="submission" date="2020-08" db="EMBL/GenBank/DDBJ databases">
        <title>Genomic Encyclopedia of Type Strains, Phase IV (KMG-IV): sequencing the most valuable type-strain genomes for metagenomic binning, comparative biology and taxonomic classification.</title>
        <authorList>
            <person name="Goeker M."/>
        </authorList>
    </citation>
    <scope>NUCLEOTIDE SEQUENCE [LARGE SCALE GENOMIC DNA]</scope>
    <source>
        <strain evidence="2 3">DSM 105074</strain>
    </source>
</reference>
<feature type="transmembrane region" description="Helical" evidence="1">
    <location>
        <begin position="197"/>
        <end position="216"/>
    </location>
</feature>
<feature type="transmembrane region" description="Helical" evidence="1">
    <location>
        <begin position="12"/>
        <end position="32"/>
    </location>
</feature>
<keyword evidence="3" id="KW-1185">Reference proteome</keyword>
<feature type="transmembrane region" description="Helical" evidence="1">
    <location>
        <begin position="174"/>
        <end position="190"/>
    </location>
</feature>
<feature type="transmembrane region" description="Helical" evidence="1">
    <location>
        <begin position="99"/>
        <end position="118"/>
    </location>
</feature>
<sequence length="443" mass="50223">MTLSRLITLFHYLRYSGGIAMMFNGFPLVFFIRDTLHIGPATNVFTAFFFALALLLMFPTHLFIRLYKPNFTLLKYAMGFLVIAFYHFIFMNYSEFDWFIELGNFLFTIAFIFLLIHVPNDVKEVLMVIIFLAALFSNLTLVYSLLTDPSWRIGMRAAVTFENAGAQEGGNPHIAARNGVICLLAALTLISQYKGALIRLFLFFSIIFSLAVVVLAQAKSSLLALGIMAAFYMTFQANFSQMLRSAKSLFSVRNAVIFLICWFLFGLLLSRYGDLVGVLYGYWGNFQDKIMDIIFTAFGLQISGTANIDASAMGRVSSLSFFQNALEGAPHVLLIGLGYKAAFLDVPLVESIVNHGIFGFIFFAGFNYYLLVYSIKELRKNSNPLSLFLAYFFIYFIIMLISNGRPYDVSFWFPYALMIRFLGIKYLDSPQYKENKNSALTTV</sequence>
<feature type="transmembrane region" description="Helical" evidence="1">
    <location>
        <begin position="125"/>
        <end position="146"/>
    </location>
</feature>
<gene>
    <name evidence="2" type="ORF">HNQ92_001611</name>
</gene>
<keyword evidence="1" id="KW-1133">Transmembrane helix</keyword>
<feature type="transmembrane region" description="Helical" evidence="1">
    <location>
        <begin position="222"/>
        <end position="243"/>
    </location>
</feature>
<evidence type="ECO:0000313" key="2">
    <source>
        <dbReference type="EMBL" id="MBB5283485.1"/>
    </source>
</evidence>